<name>A0ABU8S588_9SPHN</name>
<feature type="compositionally biased region" description="Low complexity" evidence="1">
    <location>
        <begin position="152"/>
        <end position="167"/>
    </location>
</feature>
<dbReference type="Pfam" id="PF07879">
    <property type="entry name" value="PHB_acc_N"/>
    <property type="match status" value="1"/>
</dbReference>
<keyword evidence="5" id="KW-1185">Reference proteome</keyword>
<dbReference type="RefSeq" id="WP_339964809.1">
    <property type="nucleotide sequence ID" value="NZ_JBBHJY010000001.1"/>
</dbReference>
<feature type="region of interest" description="Disordered" evidence="1">
    <location>
        <begin position="149"/>
        <end position="174"/>
    </location>
</feature>
<dbReference type="Proteomes" id="UP001379235">
    <property type="component" value="Unassembled WGS sequence"/>
</dbReference>
<dbReference type="InterPro" id="IPR010134">
    <property type="entry name" value="PHA_reg_PhaR"/>
</dbReference>
<protein>
    <submittedName>
        <fullName evidence="4">Polyhydroxyalkanoate synthesis repressor PhaR</fullName>
    </submittedName>
</protein>
<dbReference type="InterPro" id="IPR007897">
    <property type="entry name" value="PHB_accumulat"/>
</dbReference>
<feature type="domain" description="PHA accumulation regulator DNA-binding N-terminal" evidence="3">
    <location>
        <begin position="11"/>
        <end position="70"/>
    </location>
</feature>
<evidence type="ECO:0000313" key="5">
    <source>
        <dbReference type="Proteomes" id="UP001379235"/>
    </source>
</evidence>
<dbReference type="EMBL" id="JBBHJY010000001">
    <property type="protein sequence ID" value="MEJ6009052.1"/>
    <property type="molecule type" value="Genomic_DNA"/>
</dbReference>
<organism evidence="4 5">
    <name type="scientific">Novosphingobium aquae</name>
    <dbReference type="NCBI Taxonomy" id="3133435"/>
    <lineage>
        <taxon>Bacteria</taxon>
        <taxon>Pseudomonadati</taxon>
        <taxon>Pseudomonadota</taxon>
        <taxon>Alphaproteobacteria</taxon>
        <taxon>Sphingomonadales</taxon>
        <taxon>Sphingomonadaceae</taxon>
        <taxon>Novosphingobium</taxon>
    </lineage>
</organism>
<dbReference type="InterPro" id="IPR012909">
    <property type="entry name" value="PHA_DNA-bd_N"/>
</dbReference>
<evidence type="ECO:0000256" key="1">
    <source>
        <dbReference type="SAM" id="MobiDB-lite"/>
    </source>
</evidence>
<evidence type="ECO:0000259" key="3">
    <source>
        <dbReference type="Pfam" id="PF07879"/>
    </source>
</evidence>
<accession>A0ABU8S588</accession>
<dbReference type="NCBIfam" id="TIGR01848">
    <property type="entry name" value="PHA_reg_PhaR"/>
    <property type="match status" value="1"/>
</dbReference>
<feature type="domain" description="PHB accumulation regulatory" evidence="2">
    <location>
        <begin position="75"/>
        <end position="114"/>
    </location>
</feature>
<gene>
    <name evidence="4" type="primary">phaR</name>
    <name evidence="4" type="ORF">WG900_03860</name>
</gene>
<evidence type="ECO:0000313" key="4">
    <source>
        <dbReference type="EMBL" id="MEJ6009052.1"/>
    </source>
</evidence>
<sequence>MAKVKDGDCVIIKKYANRRLYNTQSSSYITLDHLAQMVRENVDFKVVDAKTGDDITHQILTQIIMDEEASGEQMLPVNFLRQLISMYGNSMQGLVPHYLEASMDNFRDNQQKLRSAFEESFGNNPLAKIAKQNLEMFKAATAAFMPGAMQQEGAAPSEPAASEPAAAEGEDELSTLRAQMAAMQKKLDSLGK</sequence>
<dbReference type="Pfam" id="PF05233">
    <property type="entry name" value="PHB_acc"/>
    <property type="match status" value="1"/>
</dbReference>
<proteinExistence type="predicted"/>
<evidence type="ECO:0000259" key="2">
    <source>
        <dbReference type="Pfam" id="PF05233"/>
    </source>
</evidence>
<reference evidence="4 5" key="1">
    <citation type="submission" date="2024-03" db="EMBL/GenBank/DDBJ databases">
        <authorList>
            <person name="Jo J.-H."/>
        </authorList>
    </citation>
    <scope>NUCLEOTIDE SEQUENCE [LARGE SCALE GENOMIC DNA]</scope>
    <source>
        <strain evidence="4 5">AS3R-12</strain>
    </source>
</reference>
<comment type="caution">
    <text evidence="4">The sequence shown here is derived from an EMBL/GenBank/DDBJ whole genome shotgun (WGS) entry which is preliminary data.</text>
</comment>